<evidence type="ECO:0000256" key="5">
    <source>
        <dbReference type="ARBA" id="ARBA00022833"/>
    </source>
</evidence>
<organism evidence="7 8">
    <name type="scientific">Caenimonas sedimenti</name>
    <dbReference type="NCBI Taxonomy" id="2596921"/>
    <lineage>
        <taxon>Bacteria</taxon>
        <taxon>Pseudomonadati</taxon>
        <taxon>Pseudomonadota</taxon>
        <taxon>Betaproteobacteria</taxon>
        <taxon>Burkholderiales</taxon>
        <taxon>Comamonadaceae</taxon>
        <taxon>Caenimonas</taxon>
    </lineage>
</organism>
<dbReference type="Gene3D" id="3.40.800.20">
    <property type="entry name" value="Histone deacetylase domain"/>
    <property type="match status" value="1"/>
</dbReference>
<keyword evidence="8" id="KW-1185">Reference proteome</keyword>
<accession>A0A562ZYQ8</accession>
<dbReference type="GO" id="GO:0046872">
    <property type="term" value="F:metal ion binding"/>
    <property type="evidence" value="ECO:0007669"/>
    <property type="project" value="UniProtKB-KW"/>
</dbReference>
<dbReference type="CDD" id="cd10001">
    <property type="entry name" value="HDAC_classII_APAH"/>
    <property type="match status" value="1"/>
</dbReference>
<dbReference type="GO" id="GO:0016787">
    <property type="term" value="F:hydrolase activity"/>
    <property type="evidence" value="ECO:0007669"/>
    <property type="project" value="UniProtKB-KW"/>
</dbReference>
<dbReference type="PANTHER" id="PTHR10625">
    <property type="entry name" value="HISTONE DEACETYLASE HDAC1-RELATED"/>
    <property type="match status" value="1"/>
</dbReference>
<keyword evidence="4" id="KW-0378">Hydrolase</keyword>
<dbReference type="InterPro" id="IPR000286">
    <property type="entry name" value="HDACs"/>
</dbReference>
<keyword evidence="3" id="KW-0479">Metal-binding</keyword>
<evidence type="ECO:0000256" key="3">
    <source>
        <dbReference type="ARBA" id="ARBA00022723"/>
    </source>
</evidence>
<dbReference type="GO" id="GO:0040029">
    <property type="term" value="P:epigenetic regulation of gene expression"/>
    <property type="evidence" value="ECO:0007669"/>
    <property type="project" value="TreeGrafter"/>
</dbReference>
<dbReference type="PANTHER" id="PTHR10625:SF17">
    <property type="entry name" value="HISTONE DEACETYLASE 8"/>
    <property type="match status" value="1"/>
</dbReference>
<dbReference type="Proteomes" id="UP000318199">
    <property type="component" value="Unassembled WGS sequence"/>
</dbReference>
<comment type="similarity">
    <text evidence="2">Belongs to the histone deacetylase family.</text>
</comment>
<protein>
    <submittedName>
        <fullName evidence="7">Histone deacetylase family protein</fullName>
    </submittedName>
</protein>
<reference evidence="7 8" key="1">
    <citation type="submission" date="2019-07" db="EMBL/GenBank/DDBJ databases">
        <title>Caenimonas sedimenti sp. nov., isolated from activated sludge.</title>
        <authorList>
            <person name="Xu J."/>
        </authorList>
    </citation>
    <scope>NUCLEOTIDE SEQUENCE [LARGE SCALE GENOMIC DNA]</scope>
    <source>
        <strain evidence="7 8">HX-9-20</strain>
    </source>
</reference>
<feature type="domain" description="Histone deacetylase" evidence="6">
    <location>
        <begin position="28"/>
        <end position="345"/>
    </location>
</feature>
<dbReference type="AlphaFoldDB" id="A0A562ZYQ8"/>
<dbReference type="GO" id="GO:0004407">
    <property type="term" value="F:histone deacetylase activity"/>
    <property type="evidence" value="ECO:0007669"/>
    <property type="project" value="TreeGrafter"/>
</dbReference>
<proteinExistence type="inferred from homology"/>
<dbReference type="InterPro" id="IPR023801">
    <property type="entry name" value="His_deacetylse_dom"/>
</dbReference>
<dbReference type="InterPro" id="IPR023696">
    <property type="entry name" value="Ureohydrolase_dom_sf"/>
</dbReference>
<comment type="caution">
    <text evidence="7">The sequence shown here is derived from an EMBL/GenBank/DDBJ whole genome shotgun (WGS) entry which is preliminary data.</text>
</comment>
<sequence>MLIIHNPLHSLHRGRQEMFRGRLVPCHEQPDRLEFILEELRARRQHELQAPGEADMAVVRRIHTTPYLDFLTNAWSEWVALDPANAELDVLPSIAPVRSFRTDVLPTNFAARVGRYSFDTGSPLMAGTWAAAQSGAACAIDAARAVARSSSGGRRAAMALTRPPGHHAGADFYGGYCFLNNSAIAAQALLDAGAKRVAVLDVDYHHGNGTQSIFYERADVLTVSLHGDPMTEYPFYLGYADETGAGAGAGWNLNLPMPGGTAFAVWKEALDAALRRISEGGAEALVVALGLDTFEGDPISSFKLTSADYLRMGEALAAAGLPTVFVTEGGYAARELGVNVANVLEGFEAC</sequence>
<evidence type="ECO:0000256" key="2">
    <source>
        <dbReference type="ARBA" id="ARBA00005947"/>
    </source>
</evidence>
<dbReference type="OrthoDB" id="9808367at2"/>
<dbReference type="SUPFAM" id="SSF52768">
    <property type="entry name" value="Arginase/deacetylase"/>
    <property type="match status" value="1"/>
</dbReference>
<dbReference type="RefSeq" id="WP_145889960.1">
    <property type="nucleotide sequence ID" value="NZ_VOBQ01000001.1"/>
</dbReference>
<evidence type="ECO:0000313" key="8">
    <source>
        <dbReference type="Proteomes" id="UP000318199"/>
    </source>
</evidence>
<dbReference type="EMBL" id="VOBQ01000001">
    <property type="protein sequence ID" value="TWO73404.1"/>
    <property type="molecule type" value="Genomic_DNA"/>
</dbReference>
<name>A0A562ZYQ8_9BURK</name>
<gene>
    <name evidence="7" type="ORF">FN976_00735</name>
</gene>
<keyword evidence="5" id="KW-0862">Zinc</keyword>
<evidence type="ECO:0000259" key="6">
    <source>
        <dbReference type="Pfam" id="PF00850"/>
    </source>
</evidence>
<dbReference type="PRINTS" id="PR01270">
    <property type="entry name" value="HDASUPER"/>
</dbReference>
<dbReference type="InterPro" id="IPR037138">
    <property type="entry name" value="His_deacetylse_dom_sf"/>
</dbReference>
<comment type="cofactor">
    <cofactor evidence="1">
        <name>Zn(2+)</name>
        <dbReference type="ChEBI" id="CHEBI:29105"/>
    </cofactor>
</comment>
<evidence type="ECO:0000313" key="7">
    <source>
        <dbReference type="EMBL" id="TWO73404.1"/>
    </source>
</evidence>
<dbReference type="Pfam" id="PF00850">
    <property type="entry name" value="Hist_deacetyl"/>
    <property type="match status" value="1"/>
</dbReference>
<evidence type="ECO:0000256" key="4">
    <source>
        <dbReference type="ARBA" id="ARBA00022801"/>
    </source>
</evidence>
<evidence type="ECO:0000256" key="1">
    <source>
        <dbReference type="ARBA" id="ARBA00001947"/>
    </source>
</evidence>